<dbReference type="Pfam" id="PF14761">
    <property type="entry name" value="HPS3_N"/>
    <property type="match status" value="1"/>
</dbReference>
<dbReference type="InterPro" id="IPR029438">
    <property type="entry name" value="HPS3_C"/>
</dbReference>
<dbReference type="CTD" id="84343"/>
<dbReference type="FunCoup" id="A0A6P8S5V5">
    <property type="interactions" value="916"/>
</dbReference>
<keyword evidence="4" id="KW-1185">Reference proteome</keyword>
<feature type="region of interest" description="Disordered" evidence="1">
    <location>
        <begin position="220"/>
        <end position="244"/>
    </location>
</feature>
<feature type="compositionally biased region" description="Polar residues" evidence="1">
    <location>
        <begin position="220"/>
        <end position="229"/>
    </location>
</feature>
<dbReference type="RefSeq" id="XP_033813685.1">
    <property type="nucleotide sequence ID" value="XM_033957794.1"/>
</dbReference>
<dbReference type="AlphaFoldDB" id="A0A6P8S5V5"/>
<evidence type="ECO:0000313" key="5">
    <source>
        <dbReference type="RefSeq" id="XP_033813685.1"/>
    </source>
</evidence>
<protein>
    <submittedName>
        <fullName evidence="5">Hermansky-Pudlak syndrome 3 protein isoform X1</fullName>
    </submittedName>
</protein>
<dbReference type="PANTHER" id="PTHR28633">
    <property type="entry name" value="HERMANSKY-PUDLAK SYNDROME 3 PROTEIN"/>
    <property type="match status" value="1"/>
</dbReference>
<evidence type="ECO:0000259" key="3">
    <source>
        <dbReference type="Pfam" id="PF14763"/>
    </source>
</evidence>
<dbReference type="GeneID" id="117366459"/>
<dbReference type="InterPro" id="IPR017216">
    <property type="entry name" value="HPS3"/>
</dbReference>
<evidence type="ECO:0000313" key="4">
    <source>
        <dbReference type="Proteomes" id="UP000515159"/>
    </source>
</evidence>
<dbReference type="Proteomes" id="UP000515159">
    <property type="component" value="Chromosome 9"/>
</dbReference>
<dbReference type="OrthoDB" id="10255480at2759"/>
<evidence type="ECO:0000259" key="2">
    <source>
        <dbReference type="Pfam" id="PF14761"/>
    </source>
</evidence>
<dbReference type="InParanoid" id="A0A6P8S5V5"/>
<feature type="domain" description="BLOC-2 complex member HPS3 C-terminal" evidence="3">
    <location>
        <begin position="499"/>
        <end position="1003"/>
    </location>
</feature>
<feature type="domain" description="BLOC-2 complex member HPS3 N-terminal" evidence="2">
    <location>
        <begin position="3"/>
        <end position="479"/>
    </location>
</feature>
<proteinExistence type="predicted"/>
<gene>
    <name evidence="5" type="primary">HPS3</name>
</gene>
<accession>A0A6P8S5V5</accession>
<dbReference type="Pfam" id="PF14763">
    <property type="entry name" value="HPS3_C"/>
    <property type="match status" value="1"/>
</dbReference>
<dbReference type="KEGG" id="gsh:117366459"/>
<organism evidence="4 5">
    <name type="scientific">Geotrypetes seraphini</name>
    <name type="common">Gaboon caecilian</name>
    <name type="synonym">Caecilia seraphini</name>
    <dbReference type="NCBI Taxonomy" id="260995"/>
    <lineage>
        <taxon>Eukaryota</taxon>
        <taxon>Metazoa</taxon>
        <taxon>Chordata</taxon>
        <taxon>Craniata</taxon>
        <taxon>Vertebrata</taxon>
        <taxon>Euteleostomi</taxon>
        <taxon>Amphibia</taxon>
        <taxon>Gymnophiona</taxon>
        <taxon>Geotrypetes</taxon>
    </lineage>
</organism>
<dbReference type="InterPro" id="IPR029437">
    <property type="entry name" value="HPS3_N"/>
</dbReference>
<dbReference type="PANTHER" id="PTHR28633:SF1">
    <property type="entry name" value="BLOC-2 COMPLEX MEMBER HPS3"/>
    <property type="match status" value="1"/>
</dbReference>
<name>A0A6P8S5V5_GEOSA</name>
<sequence>MVQLYNCHPYGSQQIVPIKQEPELFCCGRDYVFVACAGACKIDAFVVSQDVCEPFCSINTVGKVRQMRYSDVGDYLVAIEEKNQVTSLRAYVNWKCKSAGNSRTSVRLVGLMIEDPLNGGPRDQLDIIEMPLSDSPLCISCCPVQGDVLVGCKNKLVLFYLRHLNLHNELYTLDFERSLILHVVNITPLHIAVCAGYVAIMMEFEVLVLKLLQSPKGASKTTAHDTSGLEQHDEGPTNHTPPSPPCPLESDDFVICQRPMELFGEESRSSGISVTLESIGLTKEDLCFQVQYILYRCFSPDFSQVFSVEDTRLHSLQLLPIYRAGTPTSLEGSTATHNKEVLSLFCFFSMPHIGYLYITGNSAELISTYQYPERSQAAVLTPQFLHVITSNNLQCYTARCSAAAARDEDPYIDTTMKACPPVTMDICALRMQLFIGLKALGHFKNHVILLTKANDENITERETPKRTFSRKAGSIKYKPPPETEPGWNLYVVNSVPTIQLYKEMVEYSRKYETIRTQSSIHLLSEAHLLIRAALMDPSLKESPEKEELLAAFRESCGYLGDCYSRFNTKFSHLALPYYKMSALSMSDILKQGNSVIGGGREDYGKGFLFYLKHSLSEDLDEDLSEELAAKVLQIFSTVEPTQLPHALCSTSLKNVPPRTAMDCLQKLDTAHPSVMVTLAKAATALKIKDLVAYRTEMERHTEMMMVYGFMIEPRLLMHHMNGEIVSTELAIHLKKTQPGLLVASMVALYENSKIGLQEADLFLKVLCEQHADGDRTPQLLVDFWEALLVACPREAVLQDLLFKLISHYICRIAGRQPPDTKPLKTPEELINSCSHYGLICPWITYMVSKELLPDNDSAEELSKLQSLLCGPSFDITSVLPFLEPLEENCIASLSVSVLCVTRLGEYEKAINKLLDQCPEAVISYASHELKDANQILWWTKLLPELCSRIRHGGSENRILISALRDTLSVVSMELDLKDFLNVLPEDGSATFFLPYLLHQSRKKSVT</sequence>
<dbReference type="GO" id="GO:0005737">
    <property type="term" value="C:cytoplasm"/>
    <property type="evidence" value="ECO:0007669"/>
    <property type="project" value="TreeGrafter"/>
</dbReference>
<evidence type="ECO:0000256" key="1">
    <source>
        <dbReference type="SAM" id="MobiDB-lite"/>
    </source>
</evidence>
<reference evidence="5" key="1">
    <citation type="submission" date="2025-08" db="UniProtKB">
        <authorList>
            <consortium name="RefSeq"/>
        </authorList>
    </citation>
    <scope>IDENTIFICATION</scope>
</reference>
<dbReference type="GO" id="GO:0031084">
    <property type="term" value="C:BLOC-2 complex"/>
    <property type="evidence" value="ECO:0007669"/>
    <property type="project" value="TreeGrafter"/>
</dbReference>